<evidence type="ECO:0000256" key="1">
    <source>
        <dbReference type="SAM" id="MobiDB-lite"/>
    </source>
</evidence>
<dbReference type="EMBL" id="KB106585">
    <property type="protein sequence ID" value="ELK30855.1"/>
    <property type="molecule type" value="Genomic_DNA"/>
</dbReference>
<evidence type="ECO:0000313" key="2">
    <source>
        <dbReference type="EMBL" id="ELK30855.1"/>
    </source>
</evidence>
<name>L5LXV9_MYODS</name>
<proteinExistence type="predicted"/>
<sequence length="294" mass="31201">MGGQGGELAKAAQLLGARTGLGSTEPVLSGLVLGDHGLRPITPPLCHGWEPAVCQASGWPPSGADTWAGPRAKGEAVRWLAQKGSFWKKDNLRPGHGEAEEACGAEACRTHRFHPRGLVNRNTSRWNSISIQECCGAGIFQHELCRANVFCSSILLHDAVALFPSFPCSCVTRIICASILPFIMQHTAEVSLTGLFISFTSNYTDESFAIRRCGPLFLPALTLLGQIAARALEGNASPGPSTMEPWSDVDGERDPENSASRGPGPPGLGEDTCAPEAPEAGLLQPDSSATWSWM</sequence>
<dbReference type="AlphaFoldDB" id="L5LXV9"/>
<reference evidence="3" key="1">
    <citation type="journal article" date="2013" name="Science">
        <title>Comparative analysis of bat genomes provides insight into the evolution of flight and immunity.</title>
        <authorList>
            <person name="Zhang G."/>
            <person name="Cowled C."/>
            <person name="Shi Z."/>
            <person name="Huang Z."/>
            <person name="Bishop-Lilly K.A."/>
            <person name="Fang X."/>
            <person name="Wynne J.W."/>
            <person name="Xiong Z."/>
            <person name="Baker M.L."/>
            <person name="Zhao W."/>
            <person name="Tachedjian M."/>
            <person name="Zhu Y."/>
            <person name="Zhou P."/>
            <person name="Jiang X."/>
            <person name="Ng J."/>
            <person name="Yang L."/>
            <person name="Wu L."/>
            <person name="Xiao J."/>
            <person name="Feng Y."/>
            <person name="Chen Y."/>
            <person name="Sun X."/>
            <person name="Zhang Y."/>
            <person name="Marsh G.A."/>
            <person name="Crameri G."/>
            <person name="Broder C.C."/>
            <person name="Frey K.G."/>
            <person name="Wang L.F."/>
            <person name="Wang J."/>
        </authorList>
    </citation>
    <scope>NUCLEOTIDE SEQUENCE [LARGE SCALE GENOMIC DNA]</scope>
</reference>
<accession>L5LXV9</accession>
<feature type="region of interest" description="Disordered" evidence="1">
    <location>
        <begin position="234"/>
        <end position="294"/>
    </location>
</feature>
<protein>
    <submittedName>
        <fullName evidence="2">Uncharacterized protein</fullName>
    </submittedName>
</protein>
<gene>
    <name evidence="2" type="ORF">MDA_GLEAN10024837</name>
</gene>
<organism evidence="2 3">
    <name type="scientific">Myotis davidii</name>
    <name type="common">David's myotis</name>
    <dbReference type="NCBI Taxonomy" id="225400"/>
    <lineage>
        <taxon>Eukaryota</taxon>
        <taxon>Metazoa</taxon>
        <taxon>Chordata</taxon>
        <taxon>Craniata</taxon>
        <taxon>Vertebrata</taxon>
        <taxon>Euteleostomi</taxon>
        <taxon>Mammalia</taxon>
        <taxon>Eutheria</taxon>
        <taxon>Laurasiatheria</taxon>
        <taxon>Chiroptera</taxon>
        <taxon>Yangochiroptera</taxon>
        <taxon>Vespertilionidae</taxon>
        <taxon>Myotis</taxon>
    </lineage>
</organism>
<feature type="compositionally biased region" description="Polar residues" evidence="1">
    <location>
        <begin position="285"/>
        <end position="294"/>
    </location>
</feature>
<evidence type="ECO:0000313" key="3">
    <source>
        <dbReference type="Proteomes" id="UP000010556"/>
    </source>
</evidence>
<keyword evidence="3" id="KW-1185">Reference proteome</keyword>
<dbReference type="Proteomes" id="UP000010556">
    <property type="component" value="Unassembled WGS sequence"/>
</dbReference>